<feature type="domain" description="GHMP kinase N-terminal" evidence="12">
    <location>
        <begin position="99"/>
        <end position="185"/>
    </location>
</feature>
<feature type="domain" description="Galactokinase N-terminal" evidence="14">
    <location>
        <begin position="17"/>
        <end position="56"/>
    </location>
</feature>
<dbReference type="GO" id="GO:0046872">
    <property type="term" value="F:metal ion binding"/>
    <property type="evidence" value="ECO:0007669"/>
    <property type="project" value="UniProtKB-KW"/>
</dbReference>
<dbReference type="InterPro" id="IPR000705">
    <property type="entry name" value="Galactokinase"/>
</dbReference>
<evidence type="ECO:0000313" key="15">
    <source>
        <dbReference type="EMBL" id="SNT09910.1"/>
    </source>
</evidence>
<dbReference type="InterPro" id="IPR020568">
    <property type="entry name" value="Ribosomal_Su5_D2-typ_SF"/>
</dbReference>
<dbReference type="PROSITE" id="PS00627">
    <property type="entry name" value="GHMP_KINASES_ATP"/>
    <property type="match status" value="1"/>
</dbReference>
<dbReference type="Gene3D" id="3.30.230.10">
    <property type="match status" value="1"/>
</dbReference>
<dbReference type="SUPFAM" id="SSF55060">
    <property type="entry name" value="GHMP Kinase, C-terminal domain"/>
    <property type="match status" value="1"/>
</dbReference>
<dbReference type="GO" id="GO:0006012">
    <property type="term" value="P:galactose metabolic process"/>
    <property type="evidence" value="ECO:0007669"/>
    <property type="project" value="UniProtKB-UniRule"/>
</dbReference>
<feature type="domain" description="GHMP kinase C-terminal" evidence="13">
    <location>
        <begin position="283"/>
        <end position="357"/>
    </location>
</feature>
<evidence type="ECO:0000313" key="16">
    <source>
        <dbReference type="Proteomes" id="UP000198426"/>
    </source>
</evidence>
<dbReference type="EMBL" id="FZOY01000006">
    <property type="protein sequence ID" value="SNT09910.1"/>
    <property type="molecule type" value="Genomic_DNA"/>
</dbReference>
<evidence type="ECO:0000256" key="6">
    <source>
        <dbReference type="ARBA" id="ARBA00022777"/>
    </source>
</evidence>
<dbReference type="InterPro" id="IPR006204">
    <property type="entry name" value="GHMP_kinase_N_dom"/>
</dbReference>
<evidence type="ECO:0000256" key="2">
    <source>
        <dbReference type="ARBA" id="ARBA00022490"/>
    </source>
</evidence>
<name>A0A239JVW8_9RHOB</name>
<sequence length="370" mass="38665">MSDTVTDKALAERVTAAYEQYFKQSPEVATSAPGRVNLLGEHTDYNGGFVLPMALRGLGVGVAIGRGPEPGVVRAYSDTFHDAETRNIGENAVGKWSDYVLGSLKAVAEPEVAETGVQIALITTLPMGAGLSSSAALEVGTLRAVTALYAKQMSAVDLAVRARAVENGYVGMPCGIMDQFASSVGEPGTALFLDTRTLDHDTVPALPGHSFVIVESGVSHQLTEDGYATRVSECNAACKALGVELLSDLGIGDLERIAAIEPLLGRRARHIVTDNQRVLDGVTALRTGDAARFAQLMIDSHASQRDDFEITVPETDAIAAGALEMGALGARQTGGGWGGAIVALVPNTALADFGEAITSRFPKTRVLAIT</sequence>
<dbReference type="InterPro" id="IPR036554">
    <property type="entry name" value="GHMP_kinase_C_sf"/>
</dbReference>
<evidence type="ECO:0000256" key="10">
    <source>
        <dbReference type="ARBA" id="ARBA00023277"/>
    </source>
</evidence>
<evidence type="ECO:0000256" key="9">
    <source>
        <dbReference type="ARBA" id="ARBA00023144"/>
    </source>
</evidence>
<dbReference type="EC" id="2.7.1.6" evidence="11"/>
<dbReference type="PANTHER" id="PTHR10457:SF7">
    <property type="entry name" value="GALACTOKINASE-RELATED"/>
    <property type="match status" value="1"/>
</dbReference>
<evidence type="ECO:0000259" key="13">
    <source>
        <dbReference type="Pfam" id="PF08544"/>
    </source>
</evidence>
<keyword evidence="9" id="KW-0299">Galactose metabolism</keyword>
<dbReference type="PRINTS" id="PR00473">
    <property type="entry name" value="GALCTOKINASE"/>
</dbReference>
<dbReference type="RefSeq" id="WP_141134911.1">
    <property type="nucleotide sequence ID" value="NZ_FZOY01000006.1"/>
</dbReference>
<dbReference type="PANTHER" id="PTHR10457">
    <property type="entry name" value="MEVALONATE KINASE/GALACTOKINASE"/>
    <property type="match status" value="1"/>
</dbReference>
<dbReference type="InterPro" id="IPR019539">
    <property type="entry name" value="GalKase_N"/>
</dbReference>
<keyword evidence="5" id="KW-0547">Nucleotide-binding</keyword>
<dbReference type="SUPFAM" id="SSF54211">
    <property type="entry name" value="Ribosomal protein S5 domain 2-like"/>
    <property type="match status" value="1"/>
</dbReference>
<keyword evidence="3" id="KW-0808">Transferase</keyword>
<evidence type="ECO:0000256" key="7">
    <source>
        <dbReference type="ARBA" id="ARBA00022840"/>
    </source>
</evidence>
<dbReference type="GO" id="GO:0005829">
    <property type="term" value="C:cytosol"/>
    <property type="evidence" value="ECO:0007669"/>
    <property type="project" value="TreeGrafter"/>
</dbReference>
<keyword evidence="16" id="KW-1185">Reference proteome</keyword>
<keyword evidence="4" id="KW-0479">Metal-binding</keyword>
<evidence type="ECO:0000256" key="5">
    <source>
        <dbReference type="ARBA" id="ARBA00022741"/>
    </source>
</evidence>
<dbReference type="InterPro" id="IPR006203">
    <property type="entry name" value="GHMP_knse_ATP-bd_CS"/>
</dbReference>
<evidence type="ECO:0000256" key="11">
    <source>
        <dbReference type="NCBIfam" id="TIGR00131"/>
    </source>
</evidence>
<dbReference type="NCBIfam" id="TIGR00131">
    <property type="entry name" value="gal_kin"/>
    <property type="match status" value="1"/>
</dbReference>
<dbReference type="PRINTS" id="PR00959">
    <property type="entry name" value="MEVGALKINASE"/>
</dbReference>
<dbReference type="GO" id="GO:0005524">
    <property type="term" value="F:ATP binding"/>
    <property type="evidence" value="ECO:0007669"/>
    <property type="project" value="UniProtKB-UniRule"/>
</dbReference>
<dbReference type="InterPro" id="IPR014721">
    <property type="entry name" value="Ribsml_uS5_D2-typ_fold_subgr"/>
</dbReference>
<evidence type="ECO:0000259" key="12">
    <source>
        <dbReference type="Pfam" id="PF00288"/>
    </source>
</evidence>
<organism evidence="15 16">
    <name type="scientific">Tropicimonas sediminicola</name>
    <dbReference type="NCBI Taxonomy" id="1031541"/>
    <lineage>
        <taxon>Bacteria</taxon>
        <taxon>Pseudomonadati</taxon>
        <taxon>Pseudomonadota</taxon>
        <taxon>Alphaproteobacteria</taxon>
        <taxon>Rhodobacterales</taxon>
        <taxon>Roseobacteraceae</taxon>
        <taxon>Tropicimonas</taxon>
    </lineage>
</organism>
<evidence type="ECO:0000259" key="14">
    <source>
        <dbReference type="Pfam" id="PF10509"/>
    </source>
</evidence>
<keyword evidence="6 15" id="KW-0418">Kinase</keyword>
<dbReference type="Pfam" id="PF10509">
    <property type="entry name" value="GalKase_gal_bdg"/>
    <property type="match status" value="1"/>
</dbReference>
<dbReference type="AlphaFoldDB" id="A0A239JVW8"/>
<dbReference type="Pfam" id="PF08544">
    <property type="entry name" value="GHMP_kinases_C"/>
    <property type="match status" value="1"/>
</dbReference>
<dbReference type="FunFam" id="3.30.230.10:FF:000017">
    <property type="entry name" value="Galactokinase"/>
    <property type="match status" value="1"/>
</dbReference>
<gene>
    <name evidence="15" type="ORF">SAMN05421757_10696</name>
</gene>
<dbReference type="GO" id="GO:0004335">
    <property type="term" value="F:galactokinase activity"/>
    <property type="evidence" value="ECO:0007669"/>
    <property type="project" value="UniProtKB-UniRule"/>
</dbReference>
<evidence type="ECO:0000256" key="8">
    <source>
        <dbReference type="ARBA" id="ARBA00022842"/>
    </source>
</evidence>
<dbReference type="FunFam" id="3.30.70.890:FF:000001">
    <property type="entry name" value="Galactokinase"/>
    <property type="match status" value="1"/>
</dbReference>
<keyword evidence="2" id="KW-0963">Cytoplasm</keyword>
<dbReference type="InterPro" id="IPR013750">
    <property type="entry name" value="GHMP_kinase_C_dom"/>
</dbReference>
<keyword evidence="7" id="KW-0067">ATP-binding</keyword>
<evidence type="ECO:0000256" key="4">
    <source>
        <dbReference type="ARBA" id="ARBA00022723"/>
    </source>
</evidence>
<comment type="similarity">
    <text evidence="1">Belongs to the GHMP kinase family. GalK subfamily.</text>
</comment>
<dbReference type="Pfam" id="PF00288">
    <property type="entry name" value="GHMP_kinases_N"/>
    <property type="match status" value="1"/>
</dbReference>
<dbReference type="Gene3D" id="3.30.70.890">
    <property type="entry name" value="GHMP kinase, C-terminal domain"/>
    <property type="match status" value="1"/>
</dbReference>
<evidence type="ECO:0000256" key="3">
    <source>
        <dbReference type="ARBA" id="ARBA00022679"/>
    </source>
</evidence>
<keyword evidence="8" id="KW-0460">Magnesium</keyword>
<reference evidence="15 16" key="1">
    <citation type="submission" date="2017-06" db="EMBL/GenBank/DDBJ databases">
        <authorList>
            <person name="Kim H.J."/>
            <person name="Triplett B.A."/>
        </authorList>
    </citation>
    <scope>NUCLEOTIDE SEQUENCE [LARGE SCALE GENOMIC DNA]</scope>
    <source>
        <strain evidence="15 16">DSM 29339</strain>
    </source>
</reference>
<dbReference type="OrthoDB" id="250531at2"/>
<protein>
    <recommendedName>
        <fullName evidence="11">Galactokinase</fullName>
        <ecNumber evidence="11">2.7.1.6</ecNumber>
    </recommendedName>
</protein>
<keyword evidence="10" id="KW-0119">Carbohydrate metabolism</keyword>
<evidence type="ECO:0000256" key="1">
    <source>
        <dbReference type="ARBA" id="ARBA00006566"/>
    </source>
</evidence>
<proteinExistence type="inferred from homology"/>
<accession>A0A239JVW8</accession>
<dbReference type="InterPro" id="IPR006206">
    <property type="entry name" value="Mevalonate/galactokinase"/>
</dbReference>
<dbReference type="Proteomes" id="UP000198426">
    <property type="component" value="Unassembled WGS sequence"/>
</dbReference>
<dbReference type="PIRSF" id="PIRSF000530">
    <property type="entry name" value="Galactokinase"/>
    <property type="match status" value="1"/>
</dbReference>